<evidence type="ECO:0000313" key="2">
    <source>
        <dbReference type="Proteomes" id="UP001211006"/>
    </source>
</evidence>
<sequence>MSGAEVKLIEDIIFMDEEEQKEQKPALEPRRTMLFISGRRRRCNFLNAWWYRRAILRNYHWGKQRGFTEYVADPYSPFGLLAMETLGRLKRSGEKLLLYSVHSCHVGQRRSYRLIPETGLEVLFLENAVCDYIYRQLIPEEVPEAVFTNVGAFCTEGGILISKRWIPAWLLAAWEKP</sequence>
<dbReference type="EMBL" id="JAQLWO010000030">
    <property type="protein sequence ID" value="MDB7908326.1"/>
    <property type="molecule type" value="Genomic_DNA"/>
</dbReference>
<proteinExistence type="predicted"/>
<reference evidence="1" key="1">
    <citation type="submission" date="2023-01" db="EMBL/GenBank/DDBJ databases">
        <title>Human gut microbiome strain richness.</title>
        <authorList>
            <person name="Chen-Liaw A."/>
        </authorList>
    </citation>
    <scope>NUCLEOTIDE SEQUENCE</scope>
    <source>
        <strain evidence="1">2225st1_A6_2225SCRN_200828</strain>
    </source>
</reference>
<evidence type="ECO:0000313" key="1">
    <source>
        <dbReference type="EMBL" id="MDB7908326.1"/>
    </source>
</evidence>
<protein>
    <submittedName>
        <fullName evidence="1">Uncharacterized protein</fullName>
    </submittedName>
</protein>
<name>A0AAW6CAQ4_FLAPL</name>
<dbReference type="RefSeq" id="WP_131971685.1">
    <property type="nucleotide sequence ID" value="NZ_BAABXT010000001.1"/>
</dbReference>
<dbReference type="Proteomes" id="UP001211006">
    <property type="component" value="Unassembled WGS sequence"/>
</dbReference>
<comment type="caution">
    <text evidence="1">The sequence shown here is derived from an EMBL/GenBank/DDBJ whole genome shotgun (WGS) entry which is preliminary data.</text>
</comment>
<accession>A0AAW6CAQ4</accession>
<dbReference type="AlphaFoldDB" id="A0AAW6CAQ4"/>
<organism evidence="1 2">
    <name type="scientific">Flavonifractor plautii</name>
    <name type="common">Fusobacterium plautii</name>
    <dbReference type="NCBI Taxonomy" id="292800"/>
    <lineage>
        <taxon>Bacteria</taxon>
        <taxon>Bacillati</taxon>
        <taxon>Bacillota</taxon>
        <taxon>Clostridia</taxon>
        <taxon>Eubacteriales</taxon>
        <taxon>Oscillospiraceae</taxon>
        <taxon>Flavonifractor</taxon>
    </lineage>
</organism>
<gene>
    <name evidence="1" type="ORF">PND83_20275</name>
</gene>